<dbReference type="Pfam" id="PF08239">
    <property type="entry name" value="SH3_3"/>
    <property type="match status" value="1"/>
</dbReference>
<feature type="domain" description="SH3b" evidence="3">
    <location>
        <begin position="237"/>
        <end position="302"/>
    </location>
</feature>
<dbReference type="InterPro" id="IPR003646">
    <property type="entry name" value="SH3-like_bac-type"/>
</dbReference>
<reference evidence="5" key="1">
    <citation type="submission" date="2016-10" db="EMBL/GenBank/DDBJ databases">
        <authorList>
            <person name="Varghese N."/>
            <person name="Submissions S."/>
        </authorList>
    </citation>
    <scope>NUCLEOTIDE SEQUENCE [LARGE SCALE GENOMIC DNA]</scope>
    <source>
        <strain evidence="5">DSM 13234</strain>
    </source>
</reference>
<evidence type="ECO:0000256" key="1">
    <source>
        <dbReference type="SAM" id="MobiDB-lite"/>
    </source>
</evidence>
<accession>A0A1H6GQG3</accession>
<dbReference type="PROSITE" id="PS51781">
    <property type="entry name" value="SH3B"/>
    <property type="match status" value="1"/>
</dbReference>
<feature type="transmembrane region" description="Helical" evidence="2">
    <location>
        <begin position="75"/>
        <end position="92"/>
    </location>
</feature>
<evidence type="ECO:0000313" key="4">
    <source>
        <dbReference type="EMBL" id="SEH25679.1"/>
    </source>
</evidence>
<keyword evidence="2" id="KW-1133">Transmembrane helix</keyword>
<gene>
    <name evidence="4" type="ORF">SAMN04244559_00269</name>
</gene>
<keyword evidence="5" id="KW-1185">Reference proteome</keyword>
<evidence type="ECO:0000256" key="2">
    <source>
        <dbReference type="SAM" id="Phobius"/>
    </source>
</evidence>
<dbReference type="RefSeq" id="WP_083386566.1">
    <property type="nucleotide sequence ID" value="NZ_FNWO01000001.1"/>
</dbReference>
<name>A0A1H6GQG3_MAGFU</name>
<proteinExistence type="predicted"/>
<sequence>MREYKQNQAILPARPVPTGFALGLAGLMMLNGCVTANNQTSMVGGQPVVVQGDLCSIHRQPIADIQRSTFNEGDVATTALVGIGVGVLTGVLSGNSTAGIAAGVGGALATALVSYLDNKRQASKDQASLLAAIDGDAVRDGAGVDKVAAAVSSLRNCRLQQFQQLGDDLKAGKITKEQARSQFQTLTEYRKRDDLIVNEVLGSAEKRASLYTQARMKTMNTDNPDLALGIVETPAAAPAVIVQATKSSTPLRNAASSSAPTIGQLPAGSKVELQGENAGGWTQVRANGQAGYIRSSALTESVKKVAPPPVKKPPEVAKFASSVKTIKKQNESSSQDLASMEESVRTLLD</sequence>
<feature type="transmembrane region" description="Helical" evidence="2">
    <location>
        <begin position="98"/>
        <end position="116"/>
    </location>
</feature>
<keyword evidence="2" id="KW-0812">Transmembrane</keyword>
<dbReference type="Proteomes" id="UP000182983">
    <property type="component" value="Unassembled WGS sequence"/>
</dbReference>
<evidence type="ECO:0000313" key="5">
    <source>
        <dbReference type="Proteomes" id="UP000182983"/>
    </source>
</evidence>
<dbReference type="Gene3D" id="2.30.30.40">
    <property type="entry name" value="SH3 Domains"/>
    <property type="match status" value="1"/>
</dbReference>
<protein>
    <submittedName>
        <fullName evidence="4">SH3 domain-containing protein</fullName>
    </submittedName>
</protein>
<dbReference type="AlphaFoldDB" id="A0A1H6GQG3"/>
<dbReference type="SMART" id="SM00287">
    <property type="entry name" value="SH3b"/>
    <property type="match status" value="1"/>
</dbReference>
<feature type="region of interest" description="Disordered" evidence="1">
    <location>
        <begin position="321"/>
        <end position="349"/>
    </location>
</feature>
<evidence type="ECO:0000259" key="3">
    <source>
        <dbReference type="PROSITE" id="PS51781"/>
    </source>
</evidence>
<organism evidence="4 5">
    <name type="scientific">Magnetospirillum fulvum</name>
    <name type="common">Rhodospirillum fulvum</name>
    <dbReference type="NCBI Taxonomy" id="1082"/>
    <lineage>
        <taxon>Bacteria</taxon>
        <taxon>Pseudomonadati</taxon>
        <taxon>Pseudomonadota</taxon>
        <taxon>Alphaproteobacteria</taxon>
        <taxon>Rhodospirillales</taxon>
        <taxon>Rhodospirillaceae</taxon>
        <taxon>Magnetospirillum</taxon>
    </lineage>
</organism>
<keyword evidence="2" id="KW-0472">Membrane</keyword>
<dbReference type="EMBL" id="FNWO01000001">
    <property type="protein sequence ID" value="SEH25679.1"/>
    <property type="molecule type" value="Genomic_DNA"/>
</dbReference>